<organism evidence="1 2">
    <name type="scientific">Rhodopirellula baltica SH28</name>
    <dbReference type="NCBI Taxonomy" id="993517"/>
    <lineage>
        <taxon>Bacteria</taxon>
        <taxon>Pseudomonadati</taxon>
        <taxon>Planctomycetota</taxon>
        <taxon>Planctomycetia</taxon>
        <taxon>Pirellulales</taxon>
        <taxon>Pirellulaceae</taxon>
        <taxon>Rhodopirellula</taxon>
    </lineage>
</organism>
<dbReference type="PROSITE" id="PS51257">
    <property type="entry name" value="PROKAR_LIPOPROTEIN"/>
    <property type="match status" value="1"/>
</dbReference>
<dbReference type="AlphaFoldDB" id="K5CG13"/>
<gene>
    <name evidence="1" type="ORF">RBSH_01623</name>
</gene>
<protein>
    <recommendedName>
        <fullName evidence="3">VWFA domain-containing protein</fullName>
    </recommendedName>
</protein>
<comment type="caution">
    <text evidence="1">The sequence shown here is derived from an EMBL/GenBank/DDBJ whole genome shotgun (WGS) entry which is preliminary data.</text>
</comment>
<dbReference type="EMBL" id="AMCW01000040">
    <property type="protein sequence ID" value="EKK02930.1"/>
    <property type="molecule type" value="Genomic_DNA"/>
</dbReference>
<evidence type="ECO:0000313" key="2">
    <source>
        <dbReference type="Proteomes" id="UP000007993"/>
    </source>
</evidence>
<proteinExistence type="predicted"/>
<dbReference type="RefSeq" id="WP_007331499.1">
    <property type="nucleotide sequence ID" value="NZ_AMCW01000040.1"/>
</dbReference>
<sequence>MISPPKTIFAVAITAVMSGCVAKVEREAKPVFDTKPLDACLVMNMDLSGSFAADFGERAYPLMLQITNEFFRAQSGADTKVVLAQMSGHVGQDQVVLFEGTPKELRQRFKSPDDLSTFLLANSDPNRSPIYEAISEAIGYVNRMPTISNETRLLTVTISDLVESETDSDKRRAAGRVMVGELEKYQQLGGALALFYVSVGETERWQKILDRSGFQAGQYVIANTLNDNPPMPRMY</sequence>
<dbReference type="PATRIC" id="fig|993517.3.peg.1768"/>
<evidence type="ECO:0008006" key="3">
    <source>
        <dbReference type="Google" id="ProtNLM"/>
    </source>
</evidence>
<accession>K5CG13</accession>
<name>K5CG13_RHOBT</name>
<reference evidence="1 2" key="1">
    <citation type="journal article" date="2013" name="Mar. Genomics">
        <title>Expression of sulfatases in Rhodopirellula baltica and the diversity of sulfatases in the genus Rhodopirellula.</title>
        <authorList>
            <person name="Wegner C.E."/>
            <person name="Richter-Heitmann T."/>
            <person name="Klindworth A."/>
            <person name="Klockow C."/>
            <person name="Richter M."/>
            <person name="Achstetter T."/>
            <person name="Glockner F.O."/>
            <person name="Harder J."/>
        </authorList>
    </citation>
    <scope>NUCLEOTIDE SEQUENCE [LARGE SCALE GENOMIC DNA]</scope>
    <source>
        <strain evidence="1 2">SH28</strain>
    </source>
</reference>
<evidence type="ECO:0000313" key="1">
    <source>
        <dbReference type="EMBL" id="EKK02930.1"/>
    </source>
</evidence>
<dbReference type="Proteomes" id="UP000007993">
    <property type="component" value="Unassembled WGS sequence"/>
</dbReference>